<keyword evidence="1" id="KW-0472">Membrane</keyword>
<dbReference type="OrthoDB" id="10011386at2759"/>
<dbReference type="Gene3D" id="3.30.420.10">
    <property type="entry name" value="Ribonuclease H-like superfamily/Ribonuclease H"/>
    <property type="match status" value="1"/>
</dbReference>
<evidence type="ECO:0000313" key="3">
    <source>
        <dbReference type="EMBL" id="CAF4338594.1"/>
    </source>
</evidence>
<reference evidence="2" key="1">
    <citation type="submission" date="2021-02" db="EMBL/GenBank/DDBJ databases">
        <authorList>
            <person name="Nowell W R."/>
        </authorList>
    </citation>
    <scope>NUCLEOTIDE SEQUENCE</scope>
</reference>
<dbReference type="Proteomes" id="UP000663829">
    <property type="component" value="Unassembled WGS sequence"/>
</dbReference>
<evidence type="ECO:0000313" key="4">
    <source>
        <dbReference type="Proteomes" id="UP000663829"/>
    </source>
</evidence>
<protein>
    <recommendedName>
        <fullName evidence="5">HMG domain-containing protein</fullName>
    </recommendedName>
</protein>
<dbReference type="EMBL" id="CAJOBC010086011">
    <property type="protein sequence ID" value="CAF4338594.1"/>
    <property type="molecule type" value="Genomic_DNA"/>
</dbReference>
<sequence>MNISNRNERNSYFDLNFEKWQAQFTLFYTNHINIRDCGFSCSRAFVIDGFQKSDRFICQFKGETIKSEELGEIQWGCGIRPEMIPDKNNHGYWTNTCYCPKHIALANKQHNQQPHIPDDYDDIDCNVSRADRYYSRLTSYGIVLTMFNCGIIVAFHELYQSEGPLLVLYHICSTIKNFSPLLAVPKYLVYDNACGLFLTFDSRIKNGKINRTPSTDVLEKMTFVVDKFHISNHTRPMCQKQTNPYNYEEVRKINTQTCEQMNSKLKHYQNACSSYSSPKSKVFYLLFLVERSGRPSVGDGSVPPSDADDDYNEDIFDYVNDTQPDRCEKYKSSVPQQHPFYDEIKKFQSDSELLKSVRSQVFIHTEHLIKTPVLLVLSSVFSYPLDDATYLYVDTIDMLKGMMDHLEKQQQFAVDCE</sequence>
<dbReference type="PANTHER" id="PTHR34305">
    <property type="entry name" value="EXPRESSED PROTEIN"/>
    <property type="match status" value="1"/>
</dbReference>
<evidence type="ECO:0000313" key="2">
    <source>
        <dbReference type="EMBL" id="CAF1470759.1"/>
    </source>
</evidence>
<comment type="caution">
    <text evidence="2">The sequence shown here is derived from an EMBL/GenBank/DDBJ whole genome shotgun (WGS) entry which is preliminary data.</text>
</comment>
<keyword evidence="4" id="KW-1185">Reference proteome</keyword>
<dbReference type="Proteomes" id="UP000681722">
    <property type="component" value="Unassembled WGS sequence"/>
</dbReference>
<dbReference type="GO" id="GO:0003676">
    <property type="term" value="F:nucleic acid binding"/>
    <property type="evidence" value="ECO:0007669"/>
    <property type="project" value="InterPro"/>
</dbReference>
<name>A0A815R1Z6_9BILA</name>
<dbReference type="InterPro" id="IPR040521">
    <property type="entry name" value="KDZ"/>
</dbReference>
<dbReference type="EMBL" id="CAJNOQ010020541">
    <property type="protein sequence ID" value="CAF1470759.1"/>
    <property type="molecule type" value="Genomic_DNA"/>
</dbReference>
<keyword evidence="1" id="KW-0812">Transmembrane</keyword>
<feature type="transmembrane region" description="Helical" evidence="1">
    <location>
        <begin position="137"/>
        <end position="155"/>
    </location>
</feature>
<feature type="non-terminal residue" evidence="2">
    <location>
        <position position="1"/>
    </location>
</feature>
<dbReference type="PANTHER" id="PTHR34305:SF1">
    <property type="entry name" value="SWIM-TYPE DOMAIN-CONTAINING PROTEIN"/>
    <property type="match status" value="1"/>
</dbReference>
<evidence type="ECO:0008006" key="5">
    <source>
        <dbReference type="Google" id="ProtNLM"/>
    </source>
</evidence>
<dbReference type="AlphaFoldDB" id="A0A815R1Z6"/>
<dbReference type="Pfam" id="PF18758">
    <property type="entry name" value="KDZ"/>
    <property type="match status" value="1"/>
</dbReference>
<organism evidence="2 4">
    <name type="scientific">Didymodactylos carnosus</name>
    <dbReference type="NCBI Taxonomy" id="1234261"/>
    <lineage>
        <taxon>Eukaryota</taxon>
        <taxon>Metazoa</taxon>
        <taxon>Spiralia</taxon>
        <taxon>Gnathifera</taxon>
        <taxon>Rotifera</taxon>
        <taxon>Eurotatoria</taxon>
        <taxon>Bdelloidea</taxon>
        <taxon>Philodinida</taxon>
        <taxon>Philodinidae</taxon>
        <taxon>Didymodactylos</taxon>
    </lineage>
</organism>
<proteinExistence type="predicted"/>
<dbReference type="InterPro" id="IPR036397">
    <property type="entry name" value="RNaseH_sf"/>
</dbReference>
<gene>
    <name evidence="2" type="ORF">GPM918_LOCUS35454</name>
    <name evidence="3" type="ORF">SRO942_LOCUS36174</name>
</gene>
<evidence type="ECO:0000256" key="1">
    <source>
        <dbReference type="SAM" id="Phobius"/>
    </source>
</evidence>
<accession>A0A815R1Z6</accession>
<keyword evidence="1" id="KW-1133">Transmembrane helix</keyword>